<protein>
    <recommendedName>
        <fullName evidence="1">GAF domain-containing protein</fullName>
    </recommendedName>
</protein>
<accession>A0A3D9ZCQ7</accession>
<dbReference type="Proteomes" id="UP000256913">
    <property type="component" value="Unassembled WGS sequence"/>
</dbReference>
<dbReference type="InterPro" id="IPR029016">
    <property type="entry name" value="GAF-like_dom_sf"/>
</dbReference>
<sequence length="423" mass="45755">MSNPWLALQTGVDPVERIGEIGRAHDRFLAAGAVDERVRRVVAESWRRSAHALLQPDSTAPIDLADAELDAYRAEHPLAAVLPLFREMLGDAAQDGELLAVCDARGRLLWVDGNRAAMRDAEAMNFVAGAWWDEAHAGTNAPGTAVAIDHSVQIFATEHFSRPVQPWTCSAAPIHDPHTGRLLGAIDITGGDQVANPHSLALVRAAARAAEAFLAGAPRAGDATVAALGRDEATLTVGGKRTKLGRRHSELLVLLISHPEGRTGEQLGLDLYGDAHLNPVTVRAELSRFRRTLGPDLLDSRPYRLRTVVDADFLAVTRLLEEGRVDAALDAYAGPLLPGSDAPGIARLRTDLEVQARAAVRASRDPRLLDTWTRSPWGADDLEMWQALATALTPQSPRAPLARARAVQLAREYDATWMQRLGK</sequence>
<dbReference type="RefSeq" id="WP_116066464.1">
    <property type="nucleotide sequence ID" value="NZ_BONB01000001.1"/>
</dbReference>
<dbReference type="OrthoDB" id="3928741at2"/>
<proteinExistence type="predicted"/>
<gene>
    <name evidence="2" type="ORF">DFJ67_0630</name>
</gene>
<dbReference type="EMBL" id="QUMQ01000001">
    <property type="protein sequence ID" value="REF94689.1"/>
    <property type="molecule type" value="Genomic_DNA"/>
</dbReference>
<dbReference type="Gene3D" id="3.30.450.40">
    <property type="match status" value="1"/>
</dbReference>
<evidence type="ECO:0000259" key="1">
    <source>
        <dbReference type="Pfam" id="PF01590"/>
    </source>
</evidence>
<feature type="domain" description="GAF" evidence="1">
    <location>
        <begin position="103"/>
        <end position="211"/>
    </location>
</feature>
<reference evidence="2 3" key="1">
    <citation type="submission" date="2018-08" db="EMBL/GenBank/DDBJ databases">
        <title>Sequencing the genomes of 1000 actinobacteria strains.</title>
        <authorList>
            <person name="Klenk H.-P."/>
        </authorList>
    </citation>
    <scope>NUCLEOTIDE SEQUENCE [LARGE SCALE GENOMIC DNA]</scope>
    <source>
        <strain evidence="2 3">DSM 44099</strain>
    </source>
</reference>
<organism evidence="2 3">
    <name type="scientific">Asanoa ferruginea</name>
    <dbReference type="NCBI Taxonomy" id="53367"/>
    <lineage>
        <taxon>Bacteria</taxon>
        <taxon>Bacillati</taxon>
        <taxon>Actinomycetota</taxon>
        <taxon>Actinomycetes</taxon>
        <taxon>Micromonosporales</taxon>
        <taxon>Micromonosporaceae</taxon>
        <taxon>Asanoa</taxon>
    </lineage>
</organism>
<keyword evidence="3" id="KW-1185">Reference proteome</keyword>
<evidence type="ECO:0000313" key="2">
    <source>
        <dbReference type="EMBL" id="REF94689.1"/>
    </source>
</evidence>
<dbReference type="InterPro" id="IPR003018">
    <property type="entry name" value="GAF"/>
</dbReference>
<dbReference type="AlphaFoldDB" id="A0A3D9ZCQ7"/>
<comment type="caution">
    <text evidence="2">The sequence shown here is derived from an EMBL/GenBank/DDBJ whole genome shotgun (WGS) entry which is preliminary data.</text>
</comment>
<evidence type="ECO:0000313" key="3">
    <source>
        <dbReference type="Proteomes" id="UP000256913"/>
    </source>
</evidence>
<dbReference type="Pfam" id="PF01590">
    <property type="entry name" value="GAF"/>
    <property type="match status" value="1"/>
</dbReference>
<name>A0A3D9ZCQ7_9ACTN</name>